<keyword evidence="3" id="KW-1185">Reference proteome</keyword>
<feature type="transmembrane region" description="Helical" evidence="1">
    <location>
        <begin position="27"/>
        <end position="49"/>
    </location>
</feature>
<protein>
    <submittedName>
        <fullName evidence="2">ABC transporter related protein</fullName>
    </submittedName>
</protein>
<dbReference type="eggNOG" id="COG1136">
    <property type="taxonomic scope" value="Bacteria"/>
</dbReference>
<proteinExistence type="predicted"/>
<evidence type="ECO:0000256" key="1">
    <source>
        <dbReference type="SAM" id="Phobius"/>
    </source>
</evidence>
<evidence type="ECO:0000313" key="2">
    <source>
        <dbReference type="EMBL" id="AGA34393.1"/>
    </source>
</evidence>
<evidence type="ECO:0000313" key="3">
    <source>
        <dbReference type="Proteomes" id="UP000010809"/>
    </source>
</evidence>
<gene>
    <name evidence="2" type="ordered locus">TVNIR_2755</name>
</gene>
<dbReference type="RefSeq" id="WP_015259504.1">
    <property type="nucleotide sequence ID" value="NC_019902.2"/>
</dbReference>
<organism evidence="2 3">
    <name type="scientific">Thioalkalivibrio nitratireducens (strain DSM 14787 / UNIQEM 213 / ALEN2)</name>
    <dbReference type="NCBI Taxonomy" id="1255043"/>
    <lineage>
        <taxon>Bacteria</taxon>
        <taxon>Pseudomonadati</taxon>
        <taxon>Pseudomonadota</taxon>
        <taxon>Gammaproteobacteria</taxon>
        <taxon>Chromatiales</taxon>
        <taxon>Ectothiorhodospiraceae</taxon>
        <taxon>Thioalkalivibrio</taxon>
    </lineage>
</organism>
<dbReference type="STRING" id="1255043.TVNIR_2755"/>
<dbReference type="PATRIC" id="fig|1255043.3.peg.2780"/>
<reference evidence="2" key="1">
    <citation type="submission" date="2015-12" db="EMBL/GenBank/DDBJ databases">
        <authorList>
            <person name="Tikhonova T.V."/>
            <person name="Pavlov A.R."/>
            <person name="Beletsky A.V."/>
            <person name="Mardanov A.V."/>
            <person name="Sorokin D.Y."/>
            <person name="Ravin N.V."/>
            <person name="Popov V.O."/>
        </authorList>
    </citation>
    <scope>NUCLEOTIDE SEQUENCE</scope>
    <source>
        <strain evidence="2">DSM 14787</strain>
    </source>
</reference>
<dbReference type="KEGG" id="tni:TVNIR_2755"/>
<name>L0DZD3_THIND</name>
<keyword evidence="1" id="KW-0812">Transmembrane</keyword>
<dbReference type="Proteomes" id="UP000010809">
    <property type="component" value="Chromosome"/>
</dbReference>
<dbReference type="HOGENOM" id="CLU_1199350_0_0_6"/>
<keyword evidence="1" id="KW-1133">Transmembrane helix</keyword>
<dbReference type="AlphaFoldDB" id="L0DZD3"/>
<dbReference type="EMBL" id="CP003989">
    <property type="protein sequence ID" value="AGA34393.1"/>
    <property type="molecule type" value="Genomic_DNA"/>
</dbReference>
<sequence>MSAATTTAGKIPPHNRVRKRRHGWKRILGKLLFWIAIVAGSLTLLDWGVGAYQAGLVEAREQRMEELQRMAWRHLRADLDEVTMNPDGRYRVTIWMENLYPEHDMYFMVPSVRGYLQVGPRWEQIPVVAAEDGNSRVPGSVINLSDRIHLDLLMEADGYDEYYEMLEGYMHIRFDNTMYLSPEAEPQEDIVERTDWYYVHLRPPDADVEALARRHRFGGDGAPLFIPMPPH</sequence>
<keyword evidence="1" id="KW-0472">Membrane</keyword>
<dbReference type="OrthoDB" id="7374955at2"/>
<accession>L0DZD3</accession>